<sequence>MSVIDVIKKLLGLAGVDEATTTAIGGAAQMAAGMAQSSANGDAMDTMFAQGYVYGIARQVSDLNTEDFTDALKRRSFDEAKMRLEGLEEDVRDFVAEMREEEPNDSVKDDMALVQAATAHAQAFGKLLPDLGKILEMCRNQPDENSNTPELDAAFKAFNDQHLALTDEWNNALNAFMEKHKIPAQMEE</sequence>
<name>A0ABS9NNV5_9NEIS</name>
<dbReference type="EMBL" id="JAKOOW010000026">
    <property type="protein sequence ID" value="MCG6504471.1"/>
    <property type="molecule type" value="Genomic_DNA"/>
</dbReference>
<keyword evidence="2" id="KW-1185">Reference proteome</keyword>
<gene>
    <name evidence="1" type="ORF">MB824_08170</name>
</gene>
<accession>A0ABS9NNV5</accession>
<organism evidence="1 2">
    <name type="scientific">Kingella pumchi</name>
    <dbReference type="NCBI Taxonomy" id="2779506"/>
    <lineage>
        <taxon>Bacteria</taxon>
        <taxon>Pseudomonadati</taxon>
        <taxon>Pseudomonadota</taxon>
        <taxon>Betaproteobacteria</taxon>
        <taxon>Neisseriales</taxon>
        <taxon>Neisseriaceae</taxon>
        <taxon>Kingella</taxon>
    </lineage>
</organism>
<evidence type="ECO:0000313" key="2">
    <source>
        <dbReference type="Proteomes" id="UP001298424"/>
    </source>
</evidence>
<evidence type="ECO:0000313" key="1">
    <source>
        <dbReference type="EMBL" id="MCG6504471.1"/>
    </source>
</evidence>
<dbReference type="Proteomes" id="UP001298424">
    <property type="component" value="Unassembled WGS sequence"/>
</dbReference>
<comment type="caution">
    <text evidence="1">The sequence shown here is derived from an EMBL/GenBank/DDBJ whole genome shotgun (WGS) entry which is preliminary data.</text>
</comment>
<dbReference type="RefSeq" id="WP_238747942.1">
    <property type="nucleotide sequence ID" value="NZ_JAKOOW010000026.1"/>
</dbReference>
<protein>
    <submittedName>
        <fullName evidence="1">Uncharacterized protein</fullName>
    </submittedName>
</protein>
<proteinExistence type="predicted"/>
<reference evidence="1 2" key="1">
    <citation type="submission" date="2022-02" db="EMBL/GenBank/DDBJ databases">
        <title>Genome sequence data of Kingella unionensis sp. nov. strain CICC 24913 (CCUG 75125).</title>
        <authorList>
            <person name="Xiao M."/>
        </authorList>
    </citation>
    <scope>NUCLEOTIDE SEQUENCE [LARGE SCALE GENOMIC DNA]</scope>
    <source>
        <strain evidence="1 2">CICC 24913</strain>
    </source>
</reference>